<keyword evidence="1" id="KW-1133">Transmembrane helix</keyword>
<name>H2A0T5_MUHV1</name>
<proteinExistence type="predicted"/>
<evidence type="ECO:0000313" key="2">
    <source>
        <dbReference type="EMBL" id="CCE56549.1"/>
    </source>
</evidence>
<reference evidence="2 3" key="1">
    <citation type="journal article" date="2013" name="Virology">
        <title>The genome of murine cytomegalovirus is shaped by purifying selection and extensive recombination.</title>
        <authorList>
            <person name="Smith L.M."/>
            <person name="McWhorter A.R."/>
            <person name="Shellam G.R."/>
            <person name="Redwood A.J."/>
        </authorList>
    </citation>
    <scope>NUCLEOTIDE SEQUENCE [LARGE SCALE GENOMIC DNA]</scope>
    <source>
        <strain evidence="2">AA18d</strain>
    </source>
</reference>
<protein>
    <submittedName>
        <fullName evidence="2">M40 protein</fullName>
    </submittedName>
</protein>
<sequence>MNWGRRAVGRRHDHRMTIKPKLSLCSSIKINRVFSHHPLDSRLLCRSGCRGGMSGRGGGTGTVGVLSRAILSDEEVTIFPESSAVLNLSGTTTVGRGENDVGTIRDGSGDASLLHLAWWRTESVFYFMIAVVLSVVLLCGAWFAYNIYAVRREFVRHDRAGGARWTRLREESR</sequence>
<feature type="transmembrane region" description="Helical" evidence="1">
    <location>
        <begin position="124"/>
        <end position="145"/>
    </location>
</feature>
<organism evidence="2 3">
    <name type="scientific">Murid herpesvirus 1</name>
    <name type="common">MuHV-1</name>
    <name type="synonym">Mouse cytomegalovirus</name>
    <dbReference type="NCBI Taxonomy" id="10366"/>
    <lineage>
        <taxon>Viruses</taxon>
        <taxon>Duplodnaviria</taxon>
        <taxon>Heunggongvirae</taxon>
        <taxon>Peploviricota</taxon>
        <taxon>Herviviricetes</taxon>
        <taxon>Herpesvirales</taxon>
        <taxon>Orthoherpesviridae</taxon>
        <taxon>Betaherpesvirinae</taxon>
        <taxon>Muromegalovirus</taxon>
        <taxon>Muromegalovirus muridbeta1</taxon>
    </lineage>
</organism>
<dbReference type="Proteomes" id="UP000155106">
    <property type="component" value="Segment"/>
</dbReference>
<organismHost>
    <name type="scientific">Mus musculus</name>
    <name type="common">Mouse</name>
    <dbReference type="NCBI Taxonomy" id="10090"/>
</organismHost>
<dbReference type="MINT" id="H2A0T5"/>
<dbReference type="EMBL" id="HE610451">
    <property type="protein sequence ID" value="CCE56549.1"/>
    <property type="molecule type" value="Genomic_DNA"/>
</dbReference>
<keyword evidence="1" id="KW-0812">Transmembrane</keyword>
<dbReference type="IntAct" id="H2A0T5">
    <property type="interactions" value="4"/>
</dbReference>
<evidence type="ECO:0000256" key="1">
    <source>
        <dbReference type="SAM" id="Phobius"/>
    </source>
</evidence>
<evidence type="ECO:0000313" key="3">
    <source>
        <dbReference type="Proteomes" id="UP000155106"/>
    </source>
</evidence>
<accession>H2A0T5</accession>
<keyword evidence="1" id="KW-0472">Membrane</keyword>
<gene>
    <name evidence="2" type="primary">m40</name>
</gene>